<sequence length="86" mass="9049">MTYELTPGTGPRVQGGDVHFSLTVDGVVQKFCVSYEALGDHFGDPPGDASDQLAAFERGKERIFEAAAAKLGIPASGTILVGTFDF</sequence>
<dbReference type="InterPro" id="IPR036692">
    <property type="entry name" value="Shew3726-like_sf"/>
</dbReference>
<protein>
    <submittedName>
        <fullName evidence="1">DUF1488 domain-containing protein</fullName>
    </submittedName>
</protein>
<name>A0AB38TQC0_BURGA</name>
<dbReference type="Proteomes" id="UP001059745">
    <property type="component" value="Chromosome 1"/>
</dbReference>
<dbReference type="InterPro" id="IPR009962">
    <property type="entry name" value="DUF1488"/>
</dbReference>
<dbReference type="EMBL" id="CP104214">
    <property type="protein sequence ID" value="UWX69450.1"/>
    <property type="molecule type" value="Genomic_DNA"/>
</dbReference>
<evidence type="ECO:0000313" key="1">
    <source>
        <dbReference type="EMBL" id="UWX69450.1"/>
    </source>
</evidence>
<dbReference type="Pfam" id="PF07369">
    <property type="entry name" value="DUF1488"/>
    <property type="match status" value="1"/>
</dbReference>
<proteinExistence type="predicted"/>
<reference evidence="1" key="1">
    <citation type="submission" date="2022-09" db="EMBL/GenBank/DDBJ databases">
        <title>Genomic of Burkholderia gladioli.</title>
        <authorList>
            <person name="Wu H."/>
        </authorList>
    </citation>
    <scope>NUCLEOTIDE SEQUENCE</scope>
    <source>
        <strain evidence="1">ZN-S4</strain>
    </source>
</reference>
<evidence type="ECO:0000313" key="2">
    <source>
        <dbReference type="Proteomes" id="UP001059745"/>
    </source>
</evidence>
<dbReference type="SUPFAM" id="SSF160272">
    <property type="entry name" value="Shew3726-like"/>
    <property type="match status" value="1"/>
</dbReference>
<gene>
    <name evidence="1" type="ORF">NYZ96_14750</name>
</gene>
<organism evidence="1 2">
    <name type="scientific">Burkholderia gladioli</name>
    <name type="common">Pseudomonas marginata</name>
    <name type="synonym">Phytomonas marginata</name>
    <dbReference type="NCBI Taxonomy" id="28095"/>
    <lineage>
        <taxon>Bacteria</taxon>
        <taxon>Pseudomonadati</taxon>
        <taxon>Pseudomonadota</taxon>
        <taxon>Betaproteobacteria</taxon>
        <taxon>Burkholderiales</taxon>
        <taxon>Burkholderiaceae</taxon>
        <taxon>Burkholderia</taxon>
    </lineage>
</organism>
<dbReference type="RefSeq" id="WP_186105281.1">
    <property type="nucleotide sequence ID" value="NZ_CADEYQ010000003.1"/>
</dbReference>
<dbReference type="AlphaFoldDB" id="A0AB38TQC0"/>
<accession>A0AB38TQC0</accession>